<protein>
    <submittedName>
        <fullName evidence="2">Uncharacterized protein</fullName>
    </submittedName>
</protein>
<feature type="region of interest" description="Disordered" evidence="1">
    <location>
        <begin position="1"/>
        <end position="25"/>
    </location>
</feature>
<comment type="caution">
    <text evidence="2">The sequence shown here is derived from an EMBL/GenBank/DDBJ whole genome shotgun (WGS) entry which is preliminary data.</text>
</comment>
<dbReference type="Proteomes" id="UP001500383">
    <property type="component" value="Unassembled WGS sequence"/>
</dbReference>
<evidence type="ECO:0000313" key="2">
    <source>
        <dbReference type="EMBL" id="GAA1722272.1"/>
    </source>
</evidence>
<name>A0ABP4VF30_9ACTN</name>
<proteinExistence type="predicted"/>
<evidence type="ECO:0000256" key="1">
    <source>
        <dbReference type="SAM" id="MobiDB-lite"/>
    </source>
</evidence>
<sequence>MSDVDVVTPPPGSKEARAKGCPCPQQDHRHAPDWPWWIDPRCPVHGWKEFQ</sequence>
<accession>A0ABP4VF30</accession>
<dbReference type="EMBL" id="BAAAQG010000033">
    <property type="protein sequence ID" value="GAA1722272.1"/>
    <property type="molecule type" value="Genomic_DNA"/>
</dbReference>
<organism evidence="2 3">
    <name type="scientific">Dietzia cercidiphylli</name>
    <dbReference type="NCBI Taxonomy" id="498199"/>
    <lineage>
        <taxon>Bacteria</taxon>
        <taxon>Bacillati</taxon>
        <taxon>Actinomycetota</taxon>
        <taxon>Actinomycetes</taxon>
        <taxon>Mycobacteriales</taxon>
        <taxon>Dietziaceae</taxon>
        <taxon>Dietzia</taxon>
    </lineage>
</organism>
<reference evidence="3" key="1">
    <citation type="journal article" date="2019" name="Int. J. Syst. Evol. Microbiol.">
        <title>The Global Catalogue of Microorganisms (GCM) 10K type strain sequencing project: providing services to taxonomists for standard genome sequencing and annotation.</title>
        <authorList>
            <consortium name="The Broad Institute Genomics Platform"/>
            <consortium name="The Broad Institute Genome Sequencing Center for Infectious Disease"/>
            <person name="Wu L."/>
            <person name="Ma J."/>
        </authorList>
    </citation>
    <scope>NUCLEOTIDE SEQUENCE [LARGE SCALE GENOMIC DNA]</scope>
    <source>
        <strain evidence="3">JCM 16002</strain>
    </source>
</reference>
<gene>
    <name evidence="2" type="ORF">GCM10009831_35480</name>
</gene>
<keyword evidence="3" id="KW-1185">Reference proteome</keyword>
<evidence type="ECO:0000313" key="3">
    <source>
        <dbReference type="Proteomes" id="UP001500383"/>
    </source>
</evidence>